<dbReference type="InterPro" id="IPR050557">
    <property type="entry name" value="RTX_toxin/Mannuronan_C5-epim"/>
</dbReference>
<dbReference type="PANTHER" id="PTHR38340:SF1">
    <property type="entry name" value="S-LAYER PROTEIN"/>
    <property type="match status" value="1"/>
</dbReference>
<organism evidence="3 4">
    <name type="scientific">Paramylibacter ulvae</name>
    <dbReference type="NCBI Taxonomy" id="1651968"/>
    <lineage>
        <taxon>Bacteria</taxon>
        <taxon>Pseudomonadati</taxon>
        <taxon>Pseudomonadota</taxon>
        <taxon>Alphaproteobacteria</taxon>
        <taxon>Rhodobacterales</taxon>
        <taxon>Paracoccaceae</taxon>
        <taxon>Paramylibacter</taxon>
    </lineage>
</organism>
<dbReference type="Pfam" id="PF00353">
    <property type="entry name" value="HemolysinCabind"/>
    <property type="match status" value="3"/>
</dbReference>
<dbReference type="InterPro" id="IPR001343">
    <property type="entry name" value="Hemolysn_Ca-bd"/>
</dbReference>
<keyword evidence="4" id="KW-1185">Reference proteome</keyword>
<accession>A0ABQ3D6I4</accession>
<dbReference type="InterPro" id="IPR011049">
    <property type="entry name" value="Serralysin-like_metalloprot_C"/>
</dbReference>
<dbReference type="SUPFAM" id="SSF51120">
    <property type="entry name" value="beta-Roll"/>
    <property type="match status" value="1"/>
</dbReference>
<gene>
    <name evidence="3" type="ORF">GCM10008927_26090</name>
</gene>
<dbReference type="RefSeq" id="WP_189641180.1">
    <property type="nucleotide sequence ID" value="NZ_BMZF01000009.1"/>
</dbReference>
<dbReference type="EMBL" id="BMZF01000009">
    <property type="protein sequence ID" value="GHA59334.1"/>
    <property type="molecule type" value="Genomic_DNA"/>
</dbReference>
<evidence type="ECO:0000256" key="1">
    <source>
        <dbReference type="ARBA" id="ARBA00004613"/>
    </source>
</evidence>
<dbReference type="Gene3D" id="2.150.10.10">
    <property type="entry name" value="Serralysin-like metalloprotease, C-terminal"/>
    <property type="match status" value="2"/>
</dbReference>
<evidence type="ECO:0000313" key="4">
    <source>
        <dbReference type="Proteomes" id="UP000634455"/>
    </source>
</evidence>
<evidence type="ECO:0000313" key="3">
    <source>
        <dbReference type="EMBL" id="GHA59334.1"/>
    </source>
</evidence>
<comment type="caution">
    <text evidence="3">The sequence shown here is derived from an EMBL/GenBank/DDBJ whole genome shotgun (WGS) entry which is preliminary data.</text>
</comment>
<evidence type="ECO:0008006" key="5">
    <source>
        <dbReference type="Google" id="ProtNLM"/>
    </source>
</evidence>
<protein>
    <recommendedName>
        <fullName evidence="5">Calcium-binding protein</fullName>
    </recommendedName>
</protein>
<name>A0ABQ3D6I4_9RHOB</name>
<sequence length="347" mass="36543">MTTFTFQGVSTNSTTPIATLTIVTSAADSVFSYTGAGGIGDPVTFDYSNAYDVTLEYNGTLYTFEEVVASNFYMFETQWANGPTTIAGIQIGGNAIAFSISGTFLNDFSLSSAETSAGGIFAPDTDFTFAQSDYTSITENDVIEGSNQSEVYETTLGDDTINSRGGDDTIMGGGGDDVVNSGRGNDRIEGGADQDLLRGGQGNDFIYGGDGLDRMIGGSDNDLLHGGDDKDVMYGGSGNDDVVGQDGNDRLFGGDGGDHMNGGKGNDVLAGGIGAGDIFYFYLNDGSDRILDFETGLDRIRFVGTGLEFDDLDISGRGTDTVIRYGDSRIVLKDVDVDDIMPEDFGF</sequence>
<comment type="subcellular location">
    <subcellularLocation>
        <location evidence="1">Secreted</location>
    </subcellularLocation>
</comment>
<reference evidence="4" key="1">
    <citation type="journal article" date="2019" name="Int. J. Syst. Evol. Microbiol.">
        <title>The Global Catalogue of Microorganisms (GCM) 10K type strain sequencing project: providing services to taxonomists for standard genome sequencing and annotation.</title>
        <authorList>
            <consortium name="The Broad Institute Genomics Platform"/>
            <consortium name="The Broad Institute Genome Sequencing Center for Infectious Disease"/>
            <person name="Wu L."/>
            <person name="Ma J."/>
        </authorList>
    </citation>
    <scope>NUCLEOTIDE SEQUENCE [LARGE SCALE GENOMIC DNA]</scope>
    <source>
        <strain evidence="4">KCTC 32465</strain>
    </source>
</reference>
<dbReference type="PANTHER" id="PTHR38340">
    <property type="entry name" value="S-LAYER PROTEIN"/>
    <property type="match status" value="1"/>
</dbReference>
<keyword evidence="2" id="KW-0964">Secreted</keyword>
<dbReference type="Proteomes" id="UP000634455">
    <property type="component" value="Unassembled WGS sequence"/>
</dbReference>
<proteinExistence type="predicted"/>
<evidence type="ECO:0000256" key="2">
    <source>
        <dbReference type="ARBA" id="ARBA00022525"/>
    </source>
</evidence>
<dbReference type="PRINTS" id="PR00313">
    <property type="entry name" value="CABNDNGRPT"/>
</dbReference>